<sequence>MVSLGPTRCKQSWMSRVRSELQLKYVLGIICTTLLAFLPNTASAQPGGGQPTETVGTFTIQFWDQGDNGGAGAVDANGNVVANANLGTWTNAEKAAIRRAFTYWSNTLNATPATTPVIRLIKDDSTAQFGGLAISQETAAGMTAQTNTYNILATGGVPAPTATQIDGSISFASGAGGNFGTNRILQLGTEARSLEQEAIFNIAALLGVGNVDDVNNFVAADGNNVNAPYLNLINPDGNGNNTFQGATALTIFGPNGLPLPLDGTQTDGVNEAFTNLPNHNSSNIANSILNIPHYAPGELAIFDDIGYNGYNPANHFGTAIYQDGIAPQNFGAATPTADYGIGLFLQADNHVLTQTGNITASGFAATGIRLSDANNNRVNIATGQTITTNGSQGIGVLVSSGSGNTIVQQGTINAIGMNGRGYVFAYGVNSYQNVVPNSTVPFVDQLDITGTINAATNAIQIGNPQPVGTVNPLTPGVGTINVMQGASITGNIFSDAFIPGGGSAPMLTFGKLANADGTATATGNSAFNFTYGGNILGTTGGRAVLDLDFFNGTTTLNGNVTAGNSRLQLGTLNTNGIFNVNALTVDGGTANFAGDTDVVNNVVINNAGRINATSTFNALDVAINGTGGFVTSGTTLLDDVTVNNSMTMGNGFAVTAGTTTSDQFVLIEGNTVVLSGATLNSNNFTANGGQVDLSGNLNAMGAGGNYTQNAGVLNITSGGVLTTSGYQQTGGTANVMSGGTLTANLAASNVNGGILNNNGTINTAMGLNINNGGTMNGTGTVNGNVTNNVGGTIAPGNSIGTQNINGNFVTAGTLNIEALPSAAPVPGTDVDNIAVTGTATVNGGTVNVTDFQTPAGTTDYTIGTQYNFINAAGGVTVNANPMFTDDIANRRAIGIMGTNTYGFQIANDTNFGTIGITDNQIAFGEYLELVKNTPNPGFQNLRDQIDLLGSDDLVRDAFDQLSGDVYASAPAAALQTTTLLYRQLSRQVAKSTAPSGVFNPIIAGLDETELNINLAGQEYESLVVRGQCDKGTCRVRCRNPKDAWITYYALGGEIDSGMNPTPGEYSSNGTMFGLSTFHNDQVQFGLFGAYGRSYLDTNNPTQGVDAENVHAGAYMNIADCQGTFLAAVGFGYDDYDSQRQINIGNVNTIANGDFSGQQATAYLERAWDHYWGNFYHRPMVGLQYVHISQDAFAETGAGAANLIVTSEDMDSLRSIFGSSIAWDHVGERCWRLTPEAHAYYMHEYLETSNAIVSGLGPAPVPGFSARGLDTGRDFLMFGTGLTFSPFDSLSFALNYDLQASNNLVLHIGSGNITKVW</sequence>
<dbReference type="OrthoDB" id="215676at2"/>
<dbReference type="InterPro" id="IPR036709">
    <property type="entry name" value="Autotransporte_beta_dom_sf"/>
</dbReference>
<accession>A0A5C5XH16</accession>
<evidence type="ECO:0000313" key="2">
    <source>
        <dbReference type="EMBL" id="TWT61999.1"/>
    </source>
</evidence>
<keyword evidence="3" id="KW-1185">Reference proteome</keyword>
<dbReference type="Pfam" id="PF03797">
    <property type="entry name" value="Autotransporter"/>
    <property type="match status" value="1"/>
</dbReference>
<dbReference type="SMART" id="SM00869">
    <property type="entry name" value="Autotransporter"/>
    <property type="match status" value="1"/>
</dbReference>
<dbReference type="Proteomes" id="UP000316095">
    <property type="component" value="Unassembled WGS sequence"/>
</dbReference>
<dbReference type="SUPFAM" id="SSF103515">
    <property type="entry name" value="Autotransporter"/>
    <property type="match status" value="1"/>
</dbReference>
<organism evidence="2 3">
    <name type="scientific">Rubinisphaera italica</name>
    <dbReference type="NCBI Taxonomy" id="2527969"/>
    <lineage>
        <taxon>Bacteria</taxon>
        <taxon>Pseudomonadati</taxon>
        <taxon>Planctomycetota</taxon>
        <taxon>Planctomycetia</taxon>
        <taxon>Planctomycetales</taxon>
        <taxon>Planctomycetaceae</taxon>
        <taxon>Rubinisphaera</taxon>
    </lineage>
</organism>
<dbReference type="GO" id="GO:0019867">
    <property type="term" value="C:outer membrane"/>
    <property type="evidence" value="ECO:0007669"/>
    <property type="project" value="InterPro"/>
</dbReference>
<proteinExistence type="predicted"/>
<evidence type="ECO:0000313" key="3">
    <source>
        <dbReference type="Proteomes" id="UP000316095"/>
    </source>
</evidence>
<comment type="caution">
    <text evidence="2">The sequence shown here is derived from an EMBL/GenBank/DDBJ whole genome shotgun (WGS) entry which is preliminary data.</text>
</comment>
<keyword evidence="2" id="KW-0378">Hydrolase</keyword>
<gene>
    <name evidence="2" type="ORF">Pan54_27380</name>
</gene>
<dbReference type="GO" id="GO:0008233">
    <property type="term" value="F:peptidase activity"/>
    <property type="evidence" value="ECO:0007669"/>
    <property type="project" value="UniProtKB-KW"/>
</dbReference>
<dbReference type="InterPro" id="IPR005546">
    <property type="entry name" value="Autotransporte_beta"/>
</dbReference>
<dbReference type="EMBL" id="SJPG01000001">
    <property type="protein sequence ID" value="TWT61999.1"/>
    <property type="molecule type" value="Genomic_DNA"/>
</dbReference>
<name>A0A5C5XH16_9PLAN</name>
<protein>
    <submittedName>
        <fullName evidence="2">Extracellular serine protease</fullName>
        <ecNumber evidence="2">3.4.21.-</ecNumber>
    </submittedName>
</protein>
<feature type="domain" description="Autotransporter" evidence="1">
    <location>
        <begin position="1036"/>
        <end position="1316"/>
    </location>
</feature>
<evidence type="ECO:0000259" key="1">
    <source>
        <dbReference type="PROSITE" id="PS51208"/>
    </source>
</evidence>
<dbReference type="NCBIfam" id="TIGR01414">
    <property type="entry name" value="autotrans_barl"/>
    <property type="match status" value="1"/>
</dbReference>
<reference evidence="2 3" key="1">
    <citation type="submission" date="2019-02" db="EMBL/GenBank/DDBJ databases">
        <title>Deep-cultivation of Planctomycetes and their phenomic and genomic characterization uncovers novel biology.</title>
        <authorList>
            <person name="Wiegand S."/>
            <person name="Jogler M."/>
            <person name="Boedeker C."/>
            <person name="Pinto D."/>
            <person name="Vollmers J."/>
            <person name="Rivas-Marin E."/>
            <person name="Kohn T."/>
            <person name="Peeters S.H."/>
            <person name="Heuer A."/>
            <person name="Rast P."/>
            <person name="Oberbeckmann S."/>
            <person name="Bunk B."/>
            <person name="Jeske O."/>
            <person name="Meyerdierks A."/>
            <person name="Storesund J.E."/>
            <person name="Kallscheuer N."/>
            <person name="Luecker S."/>
            <person name="Lage O.M."/>
            <person name="Pohl T."/>
            <person name="Merkel B.J."/>
            <person name="Hornburger P."/>
            <person name="Mueller R.-W."/>
            <person name="Bruemmer F."/>
            <person name="Labrenz M."/>
            <person name="Spormann A.M."/>
            <person name="Op Den Camp H."/>
            <person name="Overmann J."/>
            <person name="Amann R."/>
            <person name="Jetten M.S.M."/>
            <person name="Mascher T."/>
            <person name="Medema M.H."/>
            <person name="Devos D.P."/>
            <person name="Kaster A.-K."/>
            <person name="Ovreas L."/>
            <person name="Rohde M."/>
            <person name="Galperin M.Y."/>
            <person name="Jogler C."/>
        </authorList>
    </citation>
    <scope>NUCLEOTIDE SEQUENCE [LARGE SCALE GENOMIC DNA]</scope>
    <source>
        <strain evidence="2 3">Pan54</strain>
    </source>
</reference>
<dbReference type="InterPro" id="IPR006315">
    <property type="entry name" value="OM_autotransptr_brl_dom"/>
</dbReference>
<keyword evidence="2" id="KW-0645">Protease</keyword>
<dbReference type="PROSITE" id="PS51208">
    <property type="entry name" value="AUTOTRANSPORTER"/>
    <property type="match status" value="1"/>
</dbReference>
<dbReference type="GO" id="GO:0006508">
    <property type="term" value="P:proteolysis"/>
    <property type="evidence" value="ECO:0007669"/>
    <property type="project" value="UniProtKB-KW"/>
</dbReference>
<dbReference type="EC" id="3.4.21.-" evidence="2"/>
<dbReference type="Gene3D" id="2.40.128.130">
    <property type="entry name" value="Autotransporter beta-domain"/>
    <property type="match status" value="1"/>
</dbReference>